<evidence type="ECO:0000256" key="6">
    <source>
        <dbReference type="SAM" id="Phobius"/>
    </source>
</evidence>
<dbReference type="InterPro" id="IPR003838">
    <property type="entry name" value="ABC3_permease_C"/>
</dbReference>
<evidence type="ECO:0000259" key="7">
    <source>
        <dbReference type="Pfam" id="PF02687"/>
    </source>
</evidence>
<evidence type="ECO:0000313" key="9">
    <source>
        <dbReference type="EMBL" id="SHH89428.1"/>
    </source>
</evidence>
<dbReference type="Pfam" id="PF12704">
    <property type="entry name" value="MacB_PCD"/>
    <property type="match status" value="2"/>
</dbReference>
<organism evidence="9 10">
    <name type="scientific">Chryseolinea serpens</name>
    <dbReference type="NCBI Taxonomy" id="947013"/>
    <lineage>
        <taxon>Bacteria</taxon>
        <taxon>Pseudomonadati</taxon>
        <taxon>Bacteroidota</taxon>
        <taxon>Cytophagia</taxon>
        <taxon>Cytophagales</taxon>
        <taxon>Fulvivirgaceae</taxon>
        <taxon>Chryseolinea</taxon>
    </lineage>
</organism>
<feature type="domain" description="ABC3 transporter permease C-terminal" evidence="7">
    <location>
        <begin position="370"/>
        <end position="487"/>
    </location>
</feature>
<feature type="transmembrane region" description="Helical" evidence="6">
    <location>
        <begin position="459"/>
        <end position="486"/>
    </location>
</feature>
<dbReference type="InterPro" id="IPR025857">
    <property type="entry name" value="MacB_PCD"/>
</dbReference>
<dbReference type="NCBIfam" id="NF038404">
    <property type="entry name" value="perm_prefix_2"/>
    <property type="match status" value="1"/>
</dbReference>
<evidence type="ECO:0000256" key="2">
    <source>
        <dbReference type="ARBA" id="ARBA00022475"/>
    </source>
</evidence>
<dbReference type="InterPro" id="IPR047699">
    <property type="entry name" value="Permease_put_prefix"/>
</dbReference>
<protein>
    <submittedName>
        <fullName evidence="9">Putative ABC transport system permease protein</fullName>
    </submittedName>
</protein>
<dbReference type="GO" id="GO:0005886">
    <property type="term" value="C:plasma membrane"/>
    <property type="evidence" value="ECO:0007669"/>
    <property type="project" value="UniProtKB-SubCell"/>
</dbReference>
<dbReference type="GO" id="GO:0022857">
    <property type="term" value="F:transmembrane transporter activity"/>
    <property type="evidence" value="ECO:0007669"/>
    <property type="project" value="TreeGrafter"/>
</dbReference>
<evidence type="ECO:0000259" key="8">
    <source>
        <dbReference type="Pfam" id="PF12704"/>
    </source>
</evidence>
<accession>A0A1M5WPJ7</accession>
<keyword evidence="10" id="KW-1185">Reference proteome</keyword>
<feature type="transmembrane region" description="Helical" evidence="6">
    <location>
        <begin position="841"/>
        <end position="864"/>
    </location>
</feature>
<dbReference type="EMBL" id="FQWQ01000005">
    <property type="protein sequence ID" value="SHH89428.1"/>
    <property type="molecule type" value="Genomic_DNA"/>
</dbReference>
<evidence type="ECO:0000256" key="3">
    <source>
        <dbReference type="ARBA" id="ARBA00022692"/>
    </source>
</evidence>
<feature type="transmembrane region" description="Helical" evidence="6">
    <location>
        <begin position="96"/>
        <end position="118"/>
    </location>
</feature>
<feature type="transmembrane region" description="Helical" evidence="6">
    <location>
        <begin position="762"/>
        <end position="780"/>
    </location>
</feature>
<evidence type="ECO:0000313" key="10">
    <source>
        <dbReference type="Proteomes" id="UP000184212"/>
    </source>
</evidence>
<feature type="transmembrane region" description="Helical" evidence="6">
    <location>
        <begin position="415"/>
        <end position="439"/>
    </location>
</feature>
<keyword evidence="3 6" id="KW-0812">Transmembrane</keyword>
<keyword evidence="4 6" id="KW-1133">Transmembrane helix</keyword>
<feature type="domain" description="ABC3 transporter permease C-terminal" evidence="7">
    <location>
        <begin position="762"/>
        <end position="871"/>
    </location>
</feature>
<dbReference type="STRING" id="947013.SAMN04488109_5891"/>
<reference evidence="9 10" key="1">
    <citation type="submission" date="2016-11" db="EMBL/GenBank/DDBJ databases">
        <authorList>
            <person name="Jaros S."/>
            <person name="Januszkiewicz K."/>
            <person name="Wedrychowicz H."/>
        </authorList>
    </citation>
    <scope>NUCLEOTIDE SEQUENCE [LARGE SCALE GENOMIC DNA]</scope>
    <source>
        <strain evidence="9 10">DSM 24574</strain>
    </source>
</reference>
<evidence type="ECO:0000256" key="1">
    <source>
        <dbReference type="ARBA" id="ARBA00004651"/>
    </source>
</evidence>
<feature type="transmembrane region" description="Helical" evidence="6">
    <location>
        <begin position="507"/>
        <end position="528"/>
    </location>
</feature>
<keyword evidence="2" id="KW-1003">Cell membrane</keyword>
<feature type="domain" description="MacB-like periplasmic core" evidence="8">
    <location>
        <begin position="97"/>
        <end position="316"/>
    </location>
</feature>
<dbReference type="Pfam" id="PF02687">
    <property type="entry name" value="FtsX"/>
    <property type="match status" value="2"/>
</dbReference>
<evidence type="ECO:0000256" key="4">
    <source>
        <dbReference type="ARBA" id="ARBA00022989"/>
    </source>
</evidence>
<feature type="domain" description="MacB-like periplasmic core" evidence="8">
    <location>
        <begin position="515"/>
        <end position="722"/>
    </location>
</feature>
<gene>
    <name evidence="9" type="ORF">SAMN04488109_5891</name>
</gene>
<sequence length="878" mass="99518">MKHKPPVWADRFFAWFCAPHLLHDLQGDLHERFYERIRDDGVRAARFHFVLDVFSFFRPYILRRRKHGFSQTSFRMLFGHYLKSAFRSMKRDKQFLVVNTLGLALGIGCSLLLIAYVYTELSYDRYVDDPSSVYRVSCSTVIDTKETQFAPIPPAIGLALKEALPEISDMARFMTWSYTTGNSSVSYQDKSFYQQNIFIADSTIFKVITFRFLAGNAAALRQPDRVVLSHTLAAKIFGPDYLQRRDLLQTVIRIDKQEFAVGGVVDDMPYSSHWRPEAMVGWQGRGNDNVWDDSHAYTYIRVNAGTDPQALQKRMSKFIAANENIKKVAEAFGAKVSVFIQPLTDIHLHSDKMYELSPGGSIGYIYAFSVLALFFLFSSGINYTNLAIAASAHRFKEIGVRKVIGALRHQIQKQFMIEAVLITFIAAAIGAGFFYLLIPRFNALMEYKLDMDIFRQSEFLAMATGVVMILSLLSGFYPAFYLSWINPIQILKSKFSGGPGKAHFRKTLLMTQFAISAIMIVAVLVVSAQMRYLSQKDLGFNKENVMIVTIPDAYMKDLLVLKEKLLAVTGVSGAAVCDYVPGYSDMVDEHYVERANGEMKSSTVSRLHFDKDYLRVLGLEVIQGRNFDPTNEADYKAAYLVNEAAVKAYGWDKTPQGALGRKIEGFNYGKKGQVIGVVKDVNLFSLKQKVAPLVMGLTPYASFLYVKTDGQHPKEMVRRIEQTYKAVMNNEPLSYQFLDERLMRLYESDQKMNAALVSGSQVLIFISCLGLFGLSSFMVTQRTKEIGVRKVLGASLREIMVLLTRDYVRLIIMANAVAIPLGYLLMRQWLKSYAYRVDLSWWMALVPVCLTVLLALLSISFQVARASRANPVRTLRYE</sequence>
<evidence type="ECO:0000256" key="5">
    <source>
        <dbReference type="ARBA" id="ARBA00023136"/>
    </source>
</evidence>
<dbReference type="AlphaFoldDB" id="A0A1M5WPJ7"/>
<dbReference type="PANTHER" id="PTHR30572">
    <property type="entry name" value="MEMBRANE COMPONENT OF TRANSPORTER-RELATED"/>
    <property type="match status" value="1"/>
</dbReference>
<dbReference type="RefSeq" id="WP_073141829.1">
    <property type="nucleotide sequence ID" value="NZ_FQWQ01000005.1"/>
</dbReference>
<name>A0A1M5WPJ7_9BACT</name>
<feature type="transmembrane region" description="Helical" evidence="6">
    <location>
        <begin position="807"/>
        <end position="826"/>
    </location>
</feature>
<keyword evidence="5 6" id="KW-0472">Membrane</keyword>
<dbReference type="OrthoDB" id="8769057at2"/>
<dbReference type="PANTHER" id="PTHR30572:SF18">
    <property type="entry name" value="ABC-TYPE MACROLIDE FAMILY EXPORT SYSTEM PERMEASE COMPONENT 2"/>
    <property type="match status" value="1"/>
</dbReference>
<comment type="subcellular location">
    <subcellularLocation>
        <location evidence="1">Cell membrane</location>
        <topology evidence="1">Multi-pass membrane protein</topology>
    </subcellularLocation>
</comment>
<dbReference type="Proteomes" id="UP000184212">
    <property type="component" value="Unassembled WGS sequence"/>
</dbReference>
<dbReference type="InterPro" id="IPR050250">
    <property type="entry name" value="Macrolide_Exporter_MacB"/>
</dbReference>
<feature type="transmembrane region" description="Helical" evidence="6">
    <location>
        <begin position="364"/>
        <end position="386"/>
    </location>
</feature>
<proteinExistence type="predicted"/>